<accession>A0ACB7J409</accession>
<proteinExistence type="predicted"/>
<evidence type="ECO:0000313" key="1">
    <source>
        <dbReference type="EMBL" id="KAG9223956.1"/>
    </source>
</evidence>
<reference evidence="1 2" key="1">
    <citation type="journal article" date="2021" name="Appl. Environ. Microbiol.">
        <title>Genetic linkage and physical mapping for an oyster mushroom Pleurotus cornucopiae and QTL analysis for the trait cap color.</title>
        <authorList>
            <person name="Zhang Y."/>
            <person name="Gao W."/>
            <person name="Sonnenberg A."/>
            <person name="Chen Q."/>
            <person name="Zhang J."/>
            <person name="Huang C."/>
        </authorList>
    </citation>
    <scope>NUCLEOTIDE SEQUENCE [LARGE SCALE GENOMIC DNA]</scope>
    <source>
        <strain evidence="1">CCMSSC00406</strain>
    </source>
</reference>
<comment type="caution">
    <text evidence="1">The sequence shown here is derived from an EMBL/GenBank/DDBJ whole genome shotgun (WGS) entry which is preliminary data.</text>
</comment>
<sequence length="569" mass="63958">MDRWARYEVERRFPVPIALVAWMGDLALGLALRSAQSAYCSKECQATDWKRHKADCNSPYLKSTWKPAWLVEFRPPSFVGDRSQSLFGFQGVHLWGNVPAIDCLNIARNEQGAAKTMDFDLCFAASGDIRNMVQTVNGLPIDYAGKCNIVLNDKNPIIVARNMLILYTLLADDTNPQEAAEAAIHLMYSSFLTREIADHLQHSLENILNNDNAFGGSTFDLSIQGNSRLTSVSNPTVISFLHTFMTAVYGRSAATQSRDGVMMAPCRIDYLDRHLSLLKPTHRLSFLRNRKTGILAPFGADVTHFTEPNKLMFSPAGVWLAADSADPLASWNAPSVSSTGKEHGLDPGDIYGSLFFHVKKEFMTFARRVRQHRISMFVTPFDAVDLPSYFTRGLLPFKQFDRIETSNVCDYIGFTPILRNWHDLLKRTPHATLLVNCMNWGLGVDPPIPTKSQWPTYEKVLGFSPGEMKRDAAGAAASLLLLMESAGAFEEKDKAFEDHLRKEKAYASATKYGLKMRPTDSLRIHSKRLGLSLDTPSKSMSDLTREEYYTIFTLGNVEHTIRFLEFERL</sequence>
<protein>
    <submittedName>
        <fullName evidence="1">Uncharacterized protein</fullName>
    </submittedName>
</protein>
<dbReference type="EMBL" id="WQMT02000004">
    <property type="protein sequence ID" value="KAG9223956.1"/>
    <property type="molecule type" value="Genomic_DNA"/>
</dbReference>
<gene>
    <name evidence="1" type="ORF">CCMSSC00406_0004428</name>
</gene>
<dbReference type="Proteomes" id="UP000824881">
    <property type="component" value="Unassembled WGS sequence"/>
</dbReference>
<keyword evidence="2" id="KW-1185">Reference proteome</keyword>
<name>A0ACB7J409_PLECO</name>
<evidence type="ECO:0000313" key="2">
    <source>
        <dbReference type="Proteomes" id="UP000824881"/>
    </source>
</evidence>
<organism evidence="1 2">
    <name type="scientific">Pleurotus cornucopiae</name>
    <name type="common">Cornucopia mushroom</name>
    <dbReference type="NCBI Taxonomy" id="5321"/>
    <lineage>
        <taxon>Eukaryota</taxon>
        <taxon>Fungi</taxon>
        <taxon>Dikarya</taxon>
        <taxon>Basidiomycota</taxon>
        <taxon>Agaricomycotina</taxon>
        <taxon>Agaricomycetes</taxon>
        <taxon>Agaricomycetidae</taxon>
        <taxon>Agaricales</taxon>
        <taxon>Pleurotineae</taxon>
        <taxon>Pleurotaceae</taxon>
        <taxon>Pleurotus</taxon>
    </lineage>
</organism>